<dbReference type="AlphaFoldDB" id="A0ABD3QTU6"/>
<feature type="compositionally biased region" description="Low complexity" evidence="2">
    <location>
        <begin position="998"/>
        <end position="1007"/>
    </location>
</feature>
<comment type="caution">
    <text evidence="4">The sequence shown here is derived from an EMBL/GenBank/DDBJ whole genome shotgun (WGS) entry which is preliminary data.</text>
</comment>
<feature type="compositionally biased region" description="Polar residues" evidence="2">
    <location>
        <begin position="920"/>
        <end position="929"/>
    </location>
</feature>
<evidence type="ECO:0000313" key="5">
    <source>
        <dbReference type="Proteomes" id="UP001516023"/>
    </source>
</evidence>
<feature type="region of interest" description="Disordered" evidence="2">
    <location>
        <begin position="914"/>
        <end position="940"/>
    </location>
</feature>
<reference evidence="4 5" key="1">
    <citation type="journal article" date="2020" name="G3 (Bethesda)">
        <title>Improved Reference Genome for Cyclotella cryptica CCMP332, a Model for Cell Wall Morphogenesis, Salinity Adaptation, and Lipid Production in Diatoms (Bacillariophyta).</title>
        <authorList>
            <person name="Roberts W.R."/>
            <person name="Downey K.M."/>
            <person name="Ruck E.C."/>
            <person name="Traller J.C."/>
            <person name="Alverson A.J."/>
        </authorList>
    </citation>
    <scope>NUCLEOTIDE SEQUENCE [LARGE SCALE GENOMIC DNA]</scope>
    <source>
        <strain evidence="4 5">CCMP332</strain>
    </source>
</reference>
<dbReference type="InterPro" id="IPR000571">
    <property type="entry name" value="Znf_CCCH"/>
</dbReference>
<protein>
    <recommendedName>
        <fullName evidence="3">C3H1-type domain-containing protein</fullName>
    </recommendedName>
</protein>
<dbReference type="GO" id="GO:0008270">
    <property type="term" value="F:zinc ion binding"/>
    <property type="evidence" value="ECO:0007669"/>
    <property type="project" value="UniProtKB-KW"/>
</dbReference>
<feature type="compositionally biased region" description="Polar residues" evidence="2">
    <location>
        <begin position="803"/>
        <end position="822"/>
    </location>
</feature>
<evidence type="ECO:0000256" key="2">
    <source>
        <dbReference type="SAM" id="MobiDB-lite"/>
    </source>
</evidence>
<keyword evidence="5" id="KW-1185">Reference proteome</keyword>
<organism evidence="4 5">
    <name type="scientific">Cyclotella cryptica</name>
    <dbReference type="NCBI Taxonomy" id="29204"/>
    <lineage>
        <taxon>Eukaryota</taxon>
        <taxon>Sar</taxon>
        <taxon>Stramenopiles</taxon>
        <taxon>Ochrophyta</taxon>
        <taxon>Bacillariophyta</taxon>
        <taxon>Coscinodiscophyceae</taxon>
        <taxon>Thalassiosirophycidae</taxon>
        <taxon>Stephanodiscales</taxon>
        <taxon>Stephanodiscaceae</taxon>
        <taxon>Cyclotella</taxon>
    </lineage>
</organism>
<name>A0ABD3QTU6_9STRA</name>
<dbReference type="EMBL" id="JABMIG020000012">
    <property type="protein sequence ID" value="KAL3803674.1"/>
    <property type="molecule type" value="Genomic_DNA"/>
</dbReference>
<feature type="compositionally biased region" description="Basic and acidic residues" evidence="2">
    <location>
        <begin position="787"/>
        <end position="798"/>
    </location>
</feature>
<evidence type="ECO:0000313" key="4">
    <source>
        <dbReference type="EMBL" id="KAL3803674.1"/>
    </source>
</evidence>
<feature type="domain" description="C3H1-type" evidence="3">
    <location>
        <begin position="846"/>
        <end position="875"/>
    </location>
</feature>
<evidence type="ECO:0000256" key="1">
    <source>
        <dbReference type="PROSITE-ProRule" id="PRU00723"/>
    </source>
</evidence>
<feature type="region of interest" description="Disordered" evidence="2">
    <location>
        <begin position="952"/>
        <end position="1014"/>
    </location>
</feature>
<accession>A0ABD3QTU6</accession>
<sequence>MKIKDKQKQQQQITETINGSNTTVASQNESPLPFFATRSATTLATQNSQKSNQNLLRYNRQWRNHVPPLQIGAVGIETIVSNVPEGASIRFRWECCGVGNQWEEGGSSALAEKDLAMSIFALRKMLQNEDFKRVFDQRNQFIAEIDYSQENSLQSDSLALLIILFSVDIHKIDLPSNDSLKVSPHPSVSSPHRHVLLRHNCPDGTDHIRSPHYGLQATNRCSRYGCRRVLCNHYITRERLSTITNNDLFAGSYFITPRKTIHPAFLLQKVSTIDENGKTKNVILAQGTNDSNTFCPETIRPTIMENVIILITEKTNKIPPAFSQNAGTPFKPEDVQNIPTLHSRLPPDANNLCILILPACLPIHFGDTGTHRGPVDKNCIDSMEMNIPSSSFWARHIQNWNKECMHFTNAFTQPILADNNGDKIANSVGLLCQRLETISRRDTPINNLPLANNVPQDPIELLSLPDAGSTDDRIPRKPTMASYTNDDIILTKLRMIGAGWNETSQTLTLGEISSDMEYVLACSTAKSRNAALHSVLITEGEKHASSTDFLRRLVDFPDFDKAVMAMLVHSMFDHQPIIDLDSTTSKSRFRFTFLAPDNKQTAQLREQAGDSRTLEEMCGENKTNLTKVRTAILHNTAIFSADTFMVYIANICTYFEAVYLINADDTDDPTNPYLYRVYRTLGMALMSKEARFYFKMHANAGNHRLFCWITQTLDKLVLSFTYAVRLPKNHLLVLQSWTNEIPNDRYVQAEELFAEFMAKVYKIIGNTDSIPGCPLATMYKNKLAKRRLDDASKSDQNKHARLGSTTQNGTSNATAPTASTEKPTPDKSGCLVFKAKGIMPTINQPDTKKRICAGKAREGVFCKRGARCPMIHNNNPATWHPATVKAWAKLVEDTPNLEWHSTVDMDQIKAWSNKARKPTPRTNNFSSKTAPPDAIFHGNIDRILPTPTQALSHTNQVTHYTPRHTKKALLKPNQVQNRPPLPKNETWNPPSNEPTPTPATSTQPSATVYPEQTPPAIRSTSTLQHLHEFNKKYLGIAEYDETAAKLGESMYKNLTMPYNSAYHIKPNWMRAIPTRHELLRSAFGRPDKNHSFTQEGCLETTLVLILRSGFVGPAELLTVCEVHPLIQHLATAMATLSMYNF</sequence>
<gene>
    <name evidence="4" type="ORF">HJC23_003728</name>
</gene>
<dbReference type="Proteomes" id="UP001516023">
    <property type="component" value="Unassembled WGS sequence"/>
</dbReference>
<proteinExistence type="predicted"/>
<keyword evidence="1" id="KW-0863">Zinc-finger</keyword>
<feature type="zinc finger region" description="C3H1-type" evidence="1">
    <location>
        <begin position="846"/>
        <end position="875"/>
    </location>
</feature>
<feature type="non-terminal residue" evidence="4">
    <location>
        <position position="1141"/>
    </location>
</feature>
<evidence type="ECO:0000259" key="3">
    <source>
        <dbReference type="PROSITE" id="PS50103"/>
    </source>
</evidence>
<dbReference type="PROSITE" id="PS50103">
    <property type="entry name" value="ZF_C3H1"/>
    <property type="match status" value="1"/>
</dbReference>
<keyword evidence="1" id="KW-0862">Zinc</keyword>
<feature type="region of interest" description="Disordered" evidence="2">
    <location>
        <begin position="787"/>
        <end position="828"/>
    </location>
</feature>
<keyword evidence="1" id="KW-0479">Metal-binding</keyword>